<dbReference type="InterPro" id="IPR036637">
    <property type="entry name" value="Phosphohistidine_dom_sf"/>
</dbReference>
<dbReference type="PANTHER" id="PTHR43030:SF1">
    <property type="entry name" value="PHOSPHOENOLPYRUVATE SYNTHASE"/>
    <property type="match status" value="1"/>
</dbReference>
<dbReference type="Proteomes" id="UP000177907">
    <property type="component" value="Unassembled WGS sequence"/>
</dbReference>
<evidence type="ECO:0000256" key="2">
    <source>
        <dbReference type="ARBA" id="ARBA00022741"/>
    </source>
</evidence>
<name>A0A1F6NU29_9BACT</name>
<accession>A0A1F6NU29</accession>
<feature type="domain" description="PEP-utilising enzyme mobile" evidence="4">
    <location>
        <begin position="296"/>
        <end position="367"/>
    </location>
</feature>
<comment type="caution">
    <text evidence="5">The sequence shown here is derived from an EMBL/GenBank/DDBJ whole genome shotgun (WGS) entry which is preliminary data.</text>
</comment>
<comment type="similarity">
    <text evidence="1">Belongs to the PEP-utilizing enzyme family.</text>
</comment>
<proteinExistence type="inferred from homology"/>
<evidence type="ECO:0000256" key="1">
    <source>
        <dbReference type="ARBA" id="ARBA00007837"/>
    </source>
</evidence>
<dbReference type="GO" id="GO:0008986">
    <property type="term" value="F:pyruvate, water dikinase activity"/>
    <property type="evidence" value="ECO:0007669"/>
    <property type="project" value="InterPro"/>
</dbReference>
<evidence type="ECO:0000313" key="6">
    <source>
        <dbReference type="Proteomes" id="UP000177907"/>
    </source>
</evidence>
<organism evidence="5 6">
    <name type="scientific">Candidatus Magasanikbacteria bacterium RIFOXYC2_FULL_42_28</name>
    <dbReference type="NCBI Taxonomy" id="1798704"/>
    <lineage>
        <taxon>Bacteria</taxon>
        <taxon>Candidatus Magasanikiibacteriota</taxon>
    </lineage>
</organism>
<dbReference type="GO" id="GO:0005524">
    <property type="term" value="F:ATP binding"/>
    <property type="evidence" value="ECO:0007669"/>
    <property type="project" value="UniProtKB-KW"/>
</dbReference>
<evidence type="ECO:0000256" key="3">
    <source>
        <dbReference type="ARBA" id="ARBA00022840"/>
    </source>
</evidence>
<protein>
    <recommendedName>
        <fullName evidence="4">PEP-utilising enzyme mobile domain-containing protein</fullName>
    </recommendedName>
</protein>
<dbReference type="Pfam" id="PF00391">
    <property type="entry name" value="PEP-utilizers"/>
    <property type="match status" value="1"/>
</dbReference>
<keyword evidence="3" id="KW-0067">ATP-binding</keyword>
<dbReference type="STRING" id="1798704.A3J93_02930"/>
<dbReference type="InterPro" id="IPR008279">
    <property type="entry name" value="PEP-util_enz_mobile_dom"/>
</dbReference>
<dbReference type="EMBL" id="MFQZ01000010">
    <property type="protein sequence ID" value="OGH87462.1"/>
    <property type="molecule type" value="Genomic_DNA"/>
</dbReference>
<dbReference type="SUPFAM" id="SSF52009">
    <property type="entry name" value="Phosphohistidine domain"/>
    <property type="match status" value="1"/>
</dbReference>
<dbReference type="InterPro" id="IPR006319">
    <property type="entry name" value="PEP_synth"/>
</dbReference>
<reference evidence="5 6" key="1">
    <citation type="journal article" date="2016" name="Nat. Commun.">
        <title>Thousands of microbial genomes shed light on interconnected biogeochemical processes in an aquifer system.</title>
        <authorList>
            <person name="Anantharaman K."/>
            <person name="Brown C.T."/>
            <person name="Hug L.A."/>
            <person name="Sharon I."/>
            <person name="Castelle C.J."/>
            <person name="Probst A.J."/>
            <person name="Thomas B.C."/>
            <person name="Singh A."/>
            <person name="Wilkins M.J."/>
            <person name="Karaoz U."/>
            <person name="Brodie E.L."/>
            <person name="Williams K.H."/>
            <person name="Hubbard S.S."/>
            <person name="Banfield J.F."/>
        </authorList>
    </citation>
    <scope>NUCLEOTIDE SEQUENCE [LARGE SCALE GENOMIC DNA]</scope>
</reference>
<gene>
    <name evidence="5" type="ORF">A3J93_02930</name>
</gene>
<evidence type="ECO:0000259" key="4">
    <source>
        <dbReference type="Pfam" id="PF00391"/>
    </source>
</evidence>
<sequence>MIYSNQKLQKNAWPPFTEWLKKIQVPNGRRMLIEDNSKRHRLDLLHILINLPYDKPEKMTLRDINERTPLFKDTVNNMGNQQCMLRAIPKNQRLPKLRLSGRNTHNAINWLKNKKLDEDKYWVEIRPRSKIIKLSAIFIINNNGIWGEINEGRLSGLSIGNCQKMPIFFSSNFTNWIFSKHNKYAIKIIKKAVQALKVTHAKTRSQLKEQLGSSFNSRKYLRGYFEFMVWPGDKIRFIDYNRIQGRTLAKFDIWQATKATILTRKKPAKIIKGISANSGKYIGKARIVNGTKVPSFQKGEILVCTMPTLEYIPYIKKAGAIIMERGTILCHAAIICRELNKPSLIRVKGATKKIKTGQMIEVDANKGFVKILQQH</sequence>
<evidence type="ECO:0000313" key="5">
    <source>
        <dbReference type="EMBL" id="OGH87462.1"/>
    </source>
</evidence>
<dbReference type="AlphaFoldDB" id="A0A1F6NU29"/>
<dbReference type="Gene3D" id="3.50.30.10">
    <property type="entry name" value="Phosphohistidine domain"/>
    <property type="match status" value="1"/>
</dbReference>
<keyword evidence="2" id="KW-0547">Nucleotide-binding</keyword>
<dbReference type="PANTHER" id="PTHR43030">
    <property type="entry name" value="PHOSPHOENOLPYRUVATE SYNTHASE"/>
    <property type="match status" value="1"/>
</dbReference>